<proteinExistence type="predicted"/>
<evidence type="ECO:0000313" key="1">
    <source>
        <dbReference type="EMBL" id="CAB4121261.1"/>
    </source>
</evidence>
<reference evidence="1" key="1">
    <citation type="submission" date="2020-04" db="EMBL/GenBank/DDBJ databases">
        <authorList>
            <person name="Chiriac C."/>
            <person name="Salcher M."/>
            <person name="Ghai R."/>
            <person name="Kavagutti S V."/>
        </authorList>
    </citation>
    <scope>NUCLEOTIDE SEQUENCE</scope>
</reference>
<name>A0A6J5KIA1_9CAUD</name>
<protein>
    <submittedName>
        <fullName evidence="1">Uncharacterized protein</fullName>
    </submittedName>
</protein>
<gene>
    <name evidence="1" type="ORF">UFOVP9_44</name>
</gene>
<dbReference type="EMBL" id="LR796140">
    <property type="protein sequence ID" value="CAB4121261.1"/>
    <property type="molecule type" value="Genomic_DNA"/>
</dbReference>
<sequence length="89" mass="10575">MKMLLLLVFTPLMASYNTDFDRQTITEIEREREVTKYILTERLHVIDRQLDYLRARLKVTGCPETMMEEAEKVQGDKKALVILLNRMKK</sequence>
<accession>A0A6J5KIA1</accession>
<organism evidence="1">
    <name type="scientific">uncultured Caudovirales phage</name>
    <dbReference type="NCBI Taxonomy" id="2100421"/>
    <lineage>
        <taxon>Viruses</taxon>
        <taxon>Duplodnaviria</taxon>
        <taxon>Heunggongvirae</taxon>
        <taxon>Uroviricota</taxon>
        <taxon>Caudoviricetes</taxon>
        <taxon>Peduoviridae</taxon>
        <taxon>Maltschvirus</taxon>
        <taxon>Maltschvirus maltsch</taxon>
    </lineage>
</organism>